<evidence type="ECO:0000256" key="1">
    <source>
        <dbReference type="SAM" id="Phobius"/>
    </source>
</evidence>
<keyword evidence="1" id="KW-0472">Membrane</keyword>
<dbReference type="RefSeq" id="WP_074449318.1">
    <property type="nucleotide sequence ID" value="NZ_FMMM01000016.1"/>
</dbReference>
<feature type="transmembrane region" description="Helical" evidence="1">
    <location>
        <begin position="12"/>
        <end position="35"/>
    </location>
</feature>
<reference evidence="2 3" key="1">
    <citation type="submission" date="2016-09" db="EMBL/GenBank/DDBJ databases">
        <authorList>
            <person name="Capua I."/>
            <person name="De Benedictis P."/>
            <person name="Joannis T."/>
            <person name="Lombin L.H."/>
            <person name="Cattoli G."/>
        </authorList>
    </citation>
    <scope>NUCLEOTIDE SEQUENCE [LARGE SCALE GENOMIC DNA]</scope>
    <source>
        <strain evidence="2 3">UB20</strain>
    </source>
</reference>
<dbReference type="AlphaFoldDB" id="A0A1D3UDH7"/>
<keyword evidence="1" id="KW-0812">Transmembrane</keyword>
<gene>
    <name evidence="2" type="ORF">TFUB20_00245</name>
</gene>
<dbReference type="OrthoDB" id="1097355at2"/>
<dbReference type="EMBL" id="FMMM01000016">
    <property type="protein sequence ID" value="SCQ18131.1"/>
    <property type="molecule type" value="Genomic_DNA"/>
</dbReference>
<feature type="transmembrane region" description="Helical" evidence="1">
    <location>
        <begin position="47"/>
        <end position="64"/>
    </location>
</feature>
<accession>A0A1D3UDH7</accession>
<evidence type="ECO:0000313" key="3">
    <source>
        <dbReference type="Proteomes" id="UP000182057"/>
    </source>
</evidence>
<keyword evidence="1" id="KW-1133">Transmembrane helix</keyword>
<dbReference type="Proteomes" id="UP000182057">
    <property type="component" value="Unassembled WGS sequence"/>
</dbReference>
<protein>
    <submittedName>
        <fullName evidence="2">Uncharacterized protein</fullName>
    </submittedName>
</protein>
<proteinExistence type="predicted"/>
<name>A0A1D3UDH7_TANFO</name>
<sequence>MLFFWWKKYEGAWWASQISFVGTLFITVTAIMLGALVKLHFSSVPEWVIIVIVAVIFSILKYLLNRLTDRIANRTIEKEANEQKRWDTTANVTLQTPASLTIIRDSSPVTVLVPTIIYLNNTEIASIKNGESVTIPLKMKNNLLQTNSVVGLNGRLERYEFAVQDGAHVTIHVKGGIFDKKNVVWH</sequence>
<evidence type="ECO:0000313" key="2">
    <source>
        <dbReference type="EMBL" id="SCQ18131.1"/>
    </source>
</evidence>
<organism evidence="2 3">
    <name type="scientific">Tannerella forsythia</name>
    <name type="common">Bacteroides forsythus</name>
    <dbReference type="NCBI Taxonomy" id="28112"/>
    <lineage>
        <taxon>Bacteria</taxon>
        <taxon>Pseudomonadati</taxon>
        <taxon>Bacteroidota</taxon>
        <taxon>Bacteroidia</taxon>
        <taxon>Bacteroidales</taxon>
        <taxon>Tannerellaceae</taxon>
        <taxon>Tannerella</taxon>
    </lineage>
</organism>